<name>A0A8J5CH61_ZINOF</name>
<dbReference type="Gene3D" id="1.10.510.10">
    <property type="entry name" value="Transferase(Phosphotransferase) domain 1"/>
    <property type="match status" value="1"/>
</dbReference>
<dbReference type="FunFam" id="2.90.10.10:FF:000013">
    <property type="entry name" value="G-type lectin S-receptor-like serine/threonine-protein kinase LECRK1"/>
    <property type="match status" value="1"/>
</dbReference>
<dbReference type="SMART" id="SM00108">
    <property type="entry name" value="B_lectin"/>
    <property type="match status" value="1"/>
</dbReference>
<dbReference type="PANTHER" id="PTHR47976">
    <property type="entry name" value="G-TYPE LECTIN S-RECEPTOR-LIKE SERINE/THREONINE-PROTEIN KINASE SD2-5"/>
    <property type="match status" value="1"/>
</dbReference>
<dbReference type="InterPro" id="IPR001480">
    <property type="entry name" value="Bulb-type_lectin_dom"/>
</dbReference>
<keyword evidence="5" id="KW-1185">Reference proteome</keyword>
<reference evidence="4 5" key="1">
    <citation type="submission" date="2020-08" db="EMBL/GenBank/DDBJ databases">
        <title>Plant Genome Project.</title>
        <authorList>
            <person name="Zhang R.-G."/>
        </authorList>
    </citation>
    <scope>NUCLEOTIDE SEQUENCE [LARGE SCALE GENOMIC DNA]</scope>
    <source>
        <tissue evidence="4">Rhizome</tissue>
    </source>
</reference>
<evidence type="ECO:0000256" key="1">
    <source>
        <dbReference type="ARBA" id="ARBA00022729"/>
    </source>
</evidence>
<proteinExistence type="predicted"/>
<dbReference type="EMBL" id="JACMSC010000019">
    <property type="protein sequence ID" value="KAG6474609.1"/>
    <property type="molecule type" value="Genomic_DNA"/>
</dbReference>
<dbReference type="CDD" id="cd00028">
    <property type="entry name" value="B_lectin"/>
    <property type="match status" value="1"/>
</dbReference>
<dbReference type="GO" id="GO:0051707">
    <property type="term" value="P:response to other organism"/>
    <property type="evidence" value="ECO:0007669"/>
    <property type="project" value="UniProtKB-ARBA"/>
</dbReference>
<dbReference type="Proteomes" id="UP000734854">
    <property type="component" value="Unassembled WGS sequence"/>
</dbReference>
<dbReference type="PROSITE" id="PS50927">
    <property type="entry name" value="BULB_LECTIN"/>
    <property type="match status" value="1"/>
</dbReference>
<dbReference type="Gene3D" id="2.90.10.10">
    <property type="entry name" value="Bulb-type lectin domain"/>
    <property type="match status" value="1"/>
</dbReference>
<feature type="domain" description="Bulb-type lectin" evidence="3">
    <location>
        <begin position="1"/>
        <end position="117"/>
    </location>
</feature>
<dbReference type="Pfam" id="PF01453">
    <property type="entry name" value="B_lectin"/>
    <property type="match status" value="1"/>
</dbReference>
<keyword evidence="1" id="KW-0732">Signal</keyword>
<comment type="caution">
    <text evidence="4">The sequence shown here is derived from an EMBL/GenBank/DDBJ whole genome shotgun (WGS) entry which is preliminary data.</text>
</comment>
<accession>A0A8J5CH61</accession>
<dbReference type="AlphaFoldDB" id="A0A8J5CH61"/>
<dbReference type="InterPro" id="IPR051343">
    <property type="entry name" value="G-type_lectin_kinases/EP1-like"/>
</dbReference>
<dbReference type="PANTHER" id="PTHR47976:SF108">
    <property type="entry name" value="G-TYPE LECTIN S-RECEPTOR-LIKE SERINE_THREONINE-PROTEIN KINASE LECRK1"/>
    <property type="match status" value="1"/>
</dbReference>
<organism evidence="4 5">
    <name type="scientific">Zingiber officinale</name>
    <name type="common">Ginger</name>
    <name type="synonym">Amomum zingiber</name>
    <dbReference type="NCBI Taxonomy" id="94328"/>
    <lineage>
        <taxon>Eukaryota</taxon>
        <taxon>Viridiplantae</taxon>
        <taxon>Streptophyta</taxon>
        <taxon>Embryophyta</taxon>
        <taxon>Tracheophyta</taxon>
        <taxon>Spermatophyta</taxon>
        <taxon>Magnoliopsida</taxon>
        <taxon>Liliopsida</taxon>
        <taxon>Zingiberales</taxon>
        <taxon>Zingiberaceae</taxon>
        <taxon>Zingiber</taxon>
    </lineage>
</organism>
<evidence type="ECO:0000259" key="3">
    <source>
        <dbReference type="PROSITE" id="PS50927"/>
    </source>
</evidence>
<evidence type="ECO:0000313" key="4">
    <source>
        <dbReference type="EMBL" id="KAG6474609.1"/>
    </source>
</evidence>
<evidence type="ECO:0000256" key="2">
    <source>
        <dbReference type="SAM" id="MobiDB-lite"/>
    </source>
</evidence>
<sequence length="216" mass="23949">MGSSLTPLGPNTSWLSPSGKFAFGFRPLPSDTSKFLLAVWFEKIADRTIVWYVNGDDPVQDGAKVELTSDGRFSLEDHSGSEVWSAGVSNASHAAMLNTGNFVLVDAEGQPRWQSFQIPADTVLPKNVDVQNEDDSVLVFWANDDCFRYGRLDMLVEGDEQAMRDMKKVERFVRVSLWCIQEDPSLRPTMQKVTQMLDGASPVPVPPDPSSYISSL</sequence>
<dbReference type="SUPFAM" id="SSF51110">
    <property type="entry name" value="alpha-D-mannose-specific plant lectins"/>
    <property type="match status" value="1"/>
</dbReference>
<dbReference type="InterPro" id="IPR036426">
    <property type="entry name" value="Bulb-type_lectin_dom_sf"/>
</dbReference>
<protein>
    <recommendedName>
        <fullName evidence="3">Bulb-type lectin domain-containing protein</fullName>
    </recommendedName>
</protein>
<feature type="region of interest" description="Disordered" evidence="2">
    <location>
        <begin position="197"/>
        <end position="216"/>
    </location>
</feature>
<gene>
    <name evidence="4" type="ORF">ZIOFF_068547</name>
</gene>
<evidence type="ECO:0000313" key="5">
    <source>
        <dbReference type="Proteomes" id="UP000734854"/>
    </source>
</evidence>